<dbReference type="GO" id="GO:0002143">
    <property type="term" value="P:tRNA wobble position uridine thiolation"/>
    <property type="evidence" value="ECO:0007669"/>
    <property type="project" value="TreeGrafter"/>
</dbReference>
<comment type="similarity">
    <text evidence="3">Belongs to the MnmA/TRMU family.</text>
</comment>
<dbReference type="NCBIfam" id="NF001138">
    <property type="entry name" value="PRK00143.1"/>
    <property type="match status" value="1"/>
</dbReference>
<dbReference type="EC" id="2.8.1.14" evidence="4"/>
<evidence type="ECO:0000256" key="6">
    <source>
        <dbReference type="ARBA" id="ARBA00022679"/>
    </source>
</evidence>
<proteinExistence type="inferred from homology"/>
<dbReference type="CDD" id="cd01998">
    <property type="entry name" value="MnmA_TRMU-like"/>
    <property type="match status" value="1"/>
</dbReference>
<evidence type="ECO:0000256" key="1">
    <source>
        <dbReference type="ARBA" id="ARBA00003986"/>
    </source>
</evidence>
<feature type="region of interest" description="Disordered" evidence="13">
    <location>
        <begin position="302"/>
        <end position="336"/>
    </location>
</feature>
<organism evidence="15">
    <name type="scientific">Ixodes ricinus</name>
    <name type="common">Common tick</name>
    <name type="synonym">Acarus ricinus</name>
    <dbReference type="NCBI Taxonomy" id="34613"/>
    <lineage>
        <taxon>Eukaryota</taxon>
        <taxon>Metazoa</taxon>
        <taxon>Ecdysozoa</taxon>
        <taxon>Arthropoda</taxon>
        <taxon>Chelicerata</taxon>
        <taxon>Arachnida</taxon>
        <taxon>Acari</taxon>
        <taxon>Parasitiformes</taxon>
        <taxon>Ixodida</taxon>
        <taxon>Ixodoidea</taxon>
        <taxon>Ixodidae</taxon>
        <taxon>Ixodinae</taxon>
        <taxon>Ixodes</taxon>
    </lineage>
</organism>
<evidence type="ECO:0000256" key="13">
    <source>
        <dbReference type="SAM" id="MobiDB-lite"/>
    </source>
</evidence>
<dbReference type="GO" id="GO:0061708">
    <property type="term" value="F:tRNA-5-taurinomethyluridine 2-sulfurtransferase"/>
    <property type="evidence" value="ECO:0007669"/>
    <property type="project" value="UniProtKB-EC"/>
</dbReference>
<comment type="function">
    <text evidence="1">Catalyzes the 2-thiolation of uridine at the wobble position (U34) of mitochondrial tRNA(Lys), tRNA(Glu) and tRNA(Gln). Required for the formation of 5-taurinomethyl-2-thiouridine (tm5s2U) of mitochondrial tRNA(Lys), tRNA(Glu), and tRNA(Gln) at the wobble position. ATP is required to activate the C2 atom of the wobble base.</text>
</comment>
<keyword evidence="8" id="KW-0547">Nucleotide-binding</keyword>
<keyword evidence="7" id="KW-0819">tRNA processing</keyword>
<keyword evidence="10" id="KW-0694">RNA-binding</keyword>
<dbReference type="Pfam" id="PF20259">
    <property type="entry name" value="tRNA_Me_trans_M"/>
    <property type="match status" value="1"/>
</dbReference>
<dbReference type="GO" id="GO:0000049">
    <property type="term" value="F:tRNA binding"/>
    <property type="evidence" value="ECO:0007669"/>
    <property type="project" value="UniProtKB-KW"/>
</dbReference>
<keyword evidence="9" id="KW-0067">ATP-binding</keyword>
<accession>A0A6B0VBU0</accession>
<keyword evidence="11" id="KW-1015">Disulfide bond</keyword>
<sequence length="388" mass="42910">MAWRFRKVVCGMSGGVDSSVAAFLLRKSGYDVTGVFMRNWDPHDADSRCDLDADETDAKWVCDTLGIPFTTVDFVKPYWHNVFSPMLQEYQDGLTPNPDIICNRVIKFGAFHRHAIERFGADAVATGHYARIRNLPDGSVELLRGVDPVKDQSFFLSQVGQAALQRTLFPLGEATKGQVKALARSLGLHRVADKKESMGMCFIGKQDFQSFVEKYVEPKRGAFVDIETGKVVGGHSGVHAWTLGQRCRLGGLRSAYFVARLCPITQQILVGPSCTPLAGAAHWGAPLDPTALGGGRRTPFGAVPLQEPAPGSPRALHRRRGPRRRTHSVARPPQEGHLSRAVCSVLRRGQPVFRQCQDHRAGAKPVRRTAVFPFYSQEQRIVRPDLFV</sequence>
<evidence type="ECO:0000256" key="3">
    <source>
        <dbReference type="ARBA" id="ARBA00006191"/>
    </source>
</evidence>
<evidence type="ECO:0000256" key="10">
    <source>
        <dbReference type="ARBA" id="ARBA00022884"/>
    </source>
</evidence>
<feature type="domain" description="tRNA-specific 2-thiouridylase MnmA-like central" evidence="14">
    <location>
        <begin position="209"/>
        <end position="271"/>
    </location>
</feature>
<dbReference type="EMBL" id="GIFC01016918">
    <property type="protein sequence ID" value="MXU99001.1"/>
    <property type="molecule type" value="Transcribed_RNA"/>
</dbReference>
<dbReference type="Gene3D" id="2.30.30.280">
    <property type="entry name" value="Adenine nucleotide alpha hydrolases-like domains"/>
    <property type="match status" value="1"/>
</dbReference>
<keyword evidence="5" id="KW-0820">tRNA-binding</keyword>
<evidence type="ECO:0000256" key="11">
    <source>
        <dbReference type="ARBA" id="ARBA00023157"/>
    </source>
</evidence>
<evidence type="ECO:0000256" key="2">
    <source>
        <dbReference type="ARBA" id="ARBA00004173"/>
    </source>
</evidence>
<dbReference type="PANTHER" id="PTHR11933:SF5">
    <property type="entry name" value="MITOCHONDRIAL TRNA-SPECIFIC 2-THIOURIDYLASE 1"/>
    <property type="match status" value="1"/>
</dbReference>
<dbReference type="InterPro" id="IPR046884">
    <property type="entry name" value="MnmA-like_central"/>
</dbReference>
<keyword evidence="6 15" id="KW-0808">Transferase</keyword>
<evidence type="ECO:0000256" key="5">
    <source>
        <dbReference type="ARBA" id="ARBA00022555"/>
    </source>
</evidence>
<feature type="compositionally biased region" description="Basic residues" evidence="13">
    <location>
        <begin position="315"/>
        <end position="328"/>
    </location>
</feature>
<dbReference type="FunFam" id="3.40.50.620:FF:000104">
    <property type="entry name" value="Mitochondrial tRNA-specific 2-thiouridylase 1"/>
    <property type="match status" value="1"/>
</dbReference>
<evidence type="ECO:0000313" key="15">
    <source>
        <dbReference type="EMBL" id="MXU99001.1"/>
    </source>
</evidence>
<evidence type="ECO:0000256" key="8">
    <source>
        <dbReference type="ARBA" id="ARBA00022741"/>
    </source>
</evidence>
<name>A0A6B0VBU0_IXORI</name>
<dbReference type="InterPro" id="IPR004506">
    <property type="entry name" value="MnmA-like"/>
</dbReference>
<evidence type="ECO:0000256" key="12">
    <source>
        <dbReference type="ARBA" id="ARBA00049564"/>
    </source>
</evidence>
<evidence type="ECO:0000256" key="4">
    <source>
        <dbReference type="ARBA" id="ARBA00011953"/>
    </source>
</evidence>
<evidence type="ECO:0000259" key="14">
    <source>
        <dbReference type="Pfam" id="PF20259"/>
    </source>
</evidence>
<comment type="subcellular location">
    <subcellularLocation>
        <location evidence="2">Mitochondrion</location>
    </subcellularLocation>
</comment>
<dbReference type="InterPro" id="IPR023382">
    <property type="entry name" value="MnmA-like_central_sf"/>
</dbReference>
<dbReference type="InterPro" id="IPR014729">
    <property type="entry name" value="Rossmann-like_a/b/a_fold"/>
</dbReference>
<protein>
    <recommendedName>
        <fullName evidence="4">tRNA-5-taurinomethyluridine 2-sulfurtransferase</fullName>
        <ecNumber evidence="4">2.8.1.14</ecNumber>
    </recommendedName>
</protein>
<dbReference type="Gene3D" id="3.40.50.620">
    <property type="entry name" value="HUPs"/>
    <property type="match status" value="1"/>
</dbReference>
<dbReference type="GO" id="GO:0005739">
    <property type="term" value="C:mitochondrion"/>
    <property type="evidence" value="ECO:0007669"/>
    <property type="project" value="UniProtKB-SubCell"/>
</dbReference>
<evidence type="ECO:0000256" key="9">
    <source>
        <dbReference type="ARBA" id="ARBA00022840"/>
    </source>
</evidence>
<dbReference type="PANTHER" id="PTHR11933">
    <property type="entry name" value="TRNA 5-METHYLAMINOMETHYL-2-THIOURIDYLATE -METHYLTRANSFERASE"/>
    <property type="match status" value="1"/>
</dbReference>
<dbReference type="GO" id="GO:0005524">
    <property type="term" value="F:ATP binding"/>
    <property type="evidence" value="ECO:0007669"/>
    <property type="project" value="UniProtKB-KW"/>
</dbReference>
<dbReference type="NCBIfam" id="TIGR00420">
    <property type="entry name" value="trmU"/>
    <property type="match status" value="1"/>
</dbReference>
<dbReference type="Pfam" id="PF03054">
    <property type="entry name" value="tRNA_Me_trans"/>
    <property type="match status" value="1"/>
</dbReference>
<dbReference type="SUPFAM" id="SSF52402">
    <property type="entry name" value="Adenine nucleotide alpha hydrolases-like"/>
    <property type="match status" value="1"/>
</dbReference>
<evidence type="ECO:0000256" key="7">
    <source>
        <dbReference type="ARBA" id="ARBA00022694"/>
    </source>
</evidence>
<reference evidence="15" key="1">
    <citation type="submission" date="2019-12" db="EMBL/GenBank/DDBJ databases">
        <title>An insight into the sialome of adult female Ixodes ricinus ticks feeding for 6 days.</title>
        <authorList>
            <person name="Perner J."/>
            <person name="Ribeiro J.M.C."/>
        </authorList>
    </citation>
    <scope>NUCLEOTIDE SEQUENCE</scope>
    <source>
        <strain evidence="15">Semi-engorged</strain>
        <tissue evidence="15">Salivary glands</tissue>
    </source>
</reference>
<comment type="catalytic activity">
    <reaction evidence="12">
        <text>5-taurinomethyluridine(34) in tRNA + S-sulfanyl-L-cysteinyl-[protein] + AH2 + ATP = 5-taurinomethyl-2-thiouridine(34) in tRNA + L-cysteinyl-[protein] + A + AMP + diphosphate + H(+)</text>
        <dbReference type="Rhea" id="RHEA:47040"/>
        <dbReference type="Rhea" id="RHEA-COMP:10131"/>
        <dbReference type="Rhea" id="RHEA-COMP:11726"/>
        <dbReference type="Rhea" id="RHEA-COMP:11732"/>
        <dbReference type="Rhea" id="RHEA-COMP:11733"/>
        <dbReference type="ChEBI" id="CHEBI:13193"/>
        <dbReference type="ChEBI" id="CHEBI:15378"/>
        <dbReference type="ChEBI" id="CHEBI:17499"/>
        <dbReference type="ChEBI" id="CHEBI:29950"/>
        <dbReference type="ChEBI" id="CHEBI:30616"/>
        <dbReference type="ChEBI" id="CHEBI:33019"/>
        <dbReference type="ChEBI" id="CHEBI:61963"/>
        <dbReference type="ChEBI" id="CHEBI:87171"/>
        <dbReference type="ChEBI" id="CHEBI:87172"/>
        <dbReference type="ChEBI" id="CHEBI:456215"/>
        <dbReference type="EC" id="2.8.1.14"/>
    </reaction>
</comment>
<dbReference type="AlphaFoldDB" id="A0A6B0VBU0"/>